<dbReference type="SUPFAM" id="SSF63411">
    <property type="entry name" value="LuxS/MPP-like metallohydrolase"/>
    <property type="match status" value="4"/>
</dbReference>
<feature type="domain" description="Peptidase M16 C-terminal" evidence="10">
    <location>
        <begin position="271"/>
        <end position="443"/>
    </location>
</feature>
<dbReference type="RefSeq" id="WP_095071705.1">
    <property type="nucleotide sequence ID" value="NZ_LT899436.1"/>
</dbReference>
<dbReference type="InterPro" id="IPR050626">
    <property type="entry name" value="Peptidase_M16"/>
</dbReference>
<evidence type="ECO:0000256" key="4">
    <source>
        <dbReference type="ARBA" id="ARBA00022723"/>
    </source>
</evidence>
<dbReference type="OrthoDB" id="9811314at2"/>
<feature type="domain" description="Peptidase M16 N-terminal" evidence="9">
    <location>
        <begin position="69"/>
        <end position="115"/>
    </location>
</feature>
<evidence type="ECO:0000259" key="9">
    <source>
        <dbReference type="Pfam" id="PF00675"/>
    </source>
</evidence>
<evidence type="ECO:0000256" key="8">
    <source>
        <dbReference type="RuleBase" id="RU004447"/>
    </source>
</evidence>
<dbReference type="InterPro" id="IPR011765">
    <property type="entry name" value="Pept_M16_N"/>
</dbReference>
<dbReference type="InterPro" id="IPR007863">
    <property type="entry name" value="Peptidase_M16_C"/>
</dbReference>
<evidence type="ECO:0000256" key="6">
    <source>
        <dbReference type="ARBA" id="ARBA00022833"/>
    </source>
</evidence>
<dbReference type="InterPro" id="IPR011249">
    <property type="entry name" value="Metalloenz_LuxS/M16"/>
</dbReference>
<keyword evidence="4" id="KW-0479">Metal-binding</keyword>
<accession>A0A238UBD0</accession>
<evidence type="ECO:0000259" key="10">
    <source>
        <dbReference type="Pfam" id="PF05193"/>
    </source>
</evidence>
<feature type="domain" description="Peptidase M16 C-terminal" evidence="10">
    <location>
        <begin position="739"/>
        <end position="892"/>
    </location>
</feature>
<name>A0A238UBD0_9FLAO</name>
<gene>
    <name evidence="11" type="ORF">TJEJU_2017</name>
</gene>
<dbReference type="Pfam" id="PF05193">
    <property type="entry name" value="Peptidase_M16_C"/>
    <property type="match status" value="2"/>
</dbReference>
<evidence type="ECO:0000256" key="3">
    <source>
        <dbReference type="ARBA" id="ARBA00022670"/>
    </source>
</evidence>
<dbReference type="Proteomes" id="UP000215214">
    <property type="component" value="Chromosome TJEJU"/>
</dbReference>
<organism evidence="11 12">
    <name type="scientific">Tenacibaculum jejuense</name>
    <dbReference type="NCBI Taxonomy" id="584609"/>
    <lineage>
        <taxon>Bacteria</taxon>
        <taxon>Pseudomonadati</taxon>
        <taxon>Bacteroidota</taxon>
        <taxon>Flavobacteriia</taxon>
        <taxon>Flavobacteriales</taxon>
        <taxon>Flavobacteriaceae</taxon>
        <taxon>Tenacibaculum</taxon>
    </lineage>
</organism>
<comment type="cofactor">
    <cofactor evidence="1">
        <name>Zn(2+)</name>
        <dbReference type="ChEBI" id="CHEBI:29105"/>
    </cofactor>
</comment>
<dbReference type="GO" id="GO:0006508">
    <property type="term" value="P:proteolysis"/>
    <property type="evidence" value="ECO:0007669"/>
    <property type="project" value="UniProtKB-KW"/>
</dbReference>
<protein>
    <submittedName>
        <fullName evidence="11">Probable lipoprotein. Peptidase, M16 family protein</fullName>
        <ecNumber evidence="11">3.4.-.-</ecNumber>
    </submittedName>
</protein>
<evidence type="ECO:0000313" key="12">
    <source>
        <dbReference type="Proteomes" id="UP000215214"/>
    </source>
</evidence>
<evidence type="ECO:0000256" key="5">
    <source>
        <dbReference type="ARBA" id="ARBA00022801"/>
    </source>
</evidence>
<dbReference type="PROSITE" id="PS51257">
    <property type="entry name" value="PROKAR_LIPOPROTEIN"/>
    <property type="match status" value="1"/>
</dbReference>
<dbReference type="KEGG" id="tje:TJEJU_2017"/>
<dbReference type="AlphaFoldDB" id="A0A238UBD0"/>
<keyword evidence="12" id="KW-1185">Reference proteome</keyword>
<dbReference type="Pfam" id="PF00675">
    <property type="entry name" value="Peptidase_M16"/>
    <property type="match status" value="1"/>
</dbReference>
<dbReference type="InterPro" id="IPR001431">
    <property type="entry name" value="Pept_M16_Zn_BS"/>
</dbReference>
<keyword evidence="6" id="KW-0862">Zinc</keyword>
<evidence type="ECO:0000256" key="1">
    <source>
        <dbReference type="ARBA" id="ARBA00001947"/>
    </source>
</evidence>
<sequence length="993" mass="114217">MKKMNKLFIASIVAVLFIGCKETSNDSSKTNEVKVENQKDNNGFNYVSYTNDPTGLRLYTLDNGLKVYLAQNFKEPKIQTFIPVRAGSVYDPSDNTGLAHYLEHMLFKGTSKIGSVDFDKEKVELQKISDLYEKHKAEKDPKKKLEIYKEIDKVSHEASKLAIANEYDNMISGLGAEGTNAWTWHEETVYTNKIPANELDKWLKVESERFSELVLRLFHTELEAVYEEYNISQDSDFRRSSFTLMDALFPNHPYGQQPTIGVSDHLKNPSMEAIHAYFNKYYVPNNMAVILVGDLQFEETIQKVNAAFGGMKSKEVTYPERPQEIAIEKPIIKEVTGPETARTNIAFRSKGIGSKDEKYLTVIDYILSNSTAGLIDLNLNQKQKVQSAGCYTEFMNDYGLHQFYVTPKNNQTLEEATELVLGEIERIKKGEFEDWIIDAVVKNFELNQVRQNLDASSVAYQYVSAFVHFQDWGDKVRFLNELKQIKKEDLVAFANDFYKENYVIVHKRQGKVDNLVKVPKPKITPNKLNREKVSDFVTSVNTMKSEDLSPKYIDYKSEIQKSKISNGLEIEYIKNTDNDLAELDIIFDMGKDHNKKLPIAVGYLEYLGTEKYSPEDLKKEFYKLGINYGVSAGAERSYVYLSGLRENLDKGLALLEDLWNNAKADKETYKKYIDKLAKQRNDNKLSKGQIMWSGLWNYGQYGENSRLRDIYTIEELNSFNPEELVSLVKELKNYKHRVFYYGKDLNQAKSALENNHSIVEKLKDYPEKKSYEYAKTGDNVYFVNYDMVQAEMLFLAKGEEFDPQKMAVSTLFNTYFGSGLSSIVFQEIRESKSLAYSAFSSYSNASEKGKPNYVYAYIGTQANKLPDAVDAMMNLMNNMPEAEKQFNAAKNAALKKIAAQRINDTRIFWTYESLKKRGFTNDNREEVYNAIKNLTMKDLKDFFDNNIKGQDYNIMVLANKKDIDFKSLSKLGKVKELDVDHLFNYEKAKKVKL</sequence>
<dbReference type="EMBL" id="LT899436">
    <property type="protein sequence ID" value="SNR15720.1"/>
    <property type="molecule type" value="Genomic_DNA"/>
</dbReference>
<dbReference type="Gene3D" id="3.30.830.10">
    <property type="entry name" value="Metalloenzyme, LuxS/M16 peptidase-like"/>
    <property type="match status" value="4"/>
</dbReference>
<dbReference type="GO" id="GO:0004222">
    <property type="term" value="F:metalloendopeptidase activity"/>
    <property type="evidence" value="ECO:0007669"/>
    <property type="project" value="InterPro"/>
</dbReference>
<dbReference type="EC" id="3.4.-.-" evidence="11"/>
<proteinExistence type="inferred from homology"/>
<dbReference type="PROSITE" id="PS00143">
    <property type="entry name" value="INSULINASE"/>
    <property type="match status" value="1"/>
</dbReference>
<evidence type="ECO:0000313" key="11">
    <source>
        <dbReference type="EMBL" id="SNR15720.1"/>
    </source>
</evidence>
<dbReference type="PANTHER" id="PTHR43690:SF17">
    <property type="entry name" value="PROTEIN YHJJ"/>
    <property type="match status" value="1"/>
</dbReference>
<keyword evidence="11" id="KW-0449">Lipoprotein</keyword>
<keyword evidence="7" id="KW-0482">Metalloprotease</keyword>
<dbReference type="PANTHER" id="PTHR43690">
    <property type="entry name" value="NARDILYSIN"/>
    <property type="match status" value="1"/>
</dbReference>
<keyword evidence="5 11" id="KW-0378">Hydrolase</keyword>
<dbReference type="GO" id="GO:0046872">
    <property type="term" value="F:metal ion binding"/>
    <property type="evidence" value="ECO:0007669"/>
    <property type="project" value="UniProtKB-KW"/>
</dbReference>
<comment type="similarity">
    <text evidence="2 8">Belongs to the peptidase M16 family.</text>
</comment>
<keyword evidence="3" id="KW-0645">Protease</keyword>
<reference evidence="11 12" key="1">
    <citation type="submission" date="2017-07" db="EMBL/GenBank/DDBJ databases">
        <authorList>
            <person name="Sun Z.S."/>
            <person name="Albrecht U."/>
            <person name="Echele G."/>
            <person name="Lee C.C."/>
        </authorList>
    </citation>
    <scope>NUCLEOTIDE SEQUENCE [LARGE SCALE GENOMIC DNA]</scope>
    <source>
        <strain evidence="12">type strain: KCTC 22618</strain>
    </source>
</reference>
<evidence type="ECO:0000256" key="2">
    <source>
        <dbReference type="ARBA" id="ARBA00007261"/>
    </source>
</evidence>
<evidence type="ECO:0000256" key="7">
    <source>
        <dbReference type="ARBA" id="ARBA00023049"/>
    </source>
</evidence>